<keyword evidence="5 9" id="KW-0812">Transmembrane</keyword>
<evidence type="ECO:0000256" key="4">
    <source>
        <dbReference type="ARBA" id="ARBA00022519"/>
    </source>
</evidence>
<reference evidence="11" key="1">
    <citation type="submission" date="2022-06" db="EMBL/GenBank/DDBJ databases">
        <title>Sneathiella actinostolidae sp. nov., isolated from a sea anemonein the Western Pacific Ocean.</title>
        <authorList>
            <person name="Wei M.J."/>
        </authorList>
    </citation>
    <scope>NUCLEOTIDE SEQUENCE</scope>
    <source>
        <strain evidence="11">PHK-P5</strain>
    </source>
</reference>
<dbReference type="Proteomes" id="UP001056291">
    <property type="component" value="Chromosome"/>
</dbReference>
<accession>A0ABY4W0P7</accession>
<evidence type="ECO:0000256" key="1">
    <source>
        <dbReference type="ARBA" id="ARBA00004429"/>
    </source>
</evidence>
<sequence>MITEPQIKGQRAPSGPALAIFDYWYSKIENFLNGISALAIFCVMLLGVTQVFGRKFFNMPVPGYIDFIEQTMVIFAFFGIAYCQRLGGHVRMDLFMAKFSRRPLYFFEALATLVGLLVITVLIETSWLHFMRAFELGDSTIDVQLPIWPAKLVIPLTFCVLWGRFVLQLIGFIRLFVYPDAKVIAVPVIEDVTVQARHEIEDALGEEAAKQAKFDETYRKKGKK</sequence>
<feature type="domain" description="Tripartite ATP-independent periplasmic transporters DctQ component" evidence="10">
    <location>
        <begin position="44"/>
        <end position="172"/>
    </location>
</feature>
<evidence type="ECO:0000313" key="12">
    <source>
        <dbReference type="Proteomes" id="UP001056291"/>
    </source>
</evidence>
<evidence type="ECO:0000256" key="9">
    <source>
        <dbReference type="RuleBase" id="RU369079"/>
    </source>
</evidence>
<keyword evidence="12" id="KW-1185">Reference proteome</keyword>
<keyword evidence="2 9" id="KW-0813">Transport</keyword>
<evidence type="ECO:0000256" key="3">
    <source>
        <dbReference type="ARBA" id="ARBA00022475"/>
    </source>
</evidence>
<evidence type="ECO:0000256" key="7">
    <source>
        <dbReference type="ARBA" id="ARBA00023136"/>
    </source>
</evidence>
<keyword evidence="7 9" id="KW-0472">Membrane</keyword>
<comment type="function">
    <text evidence="9">Part of the tripartite ATP-independent periplasmic (TRAP) transport system.</text>
</comment>
<protein>
    <recommendedName>
        <fullName evidence="9">TRAP transporter small permease protein</fullName>
    </recommendedName>
</protein>
<keyword evidence="6 9" id="KW-1133">Transmembrane helix</keyword>
<proteinExistence type="inferred from homology"/>
<organism evidence="11 12">
    <name type="scientific">Sneathiella marina</name>
    <dbReference type="NCBI Taxonomy" id="2950108"/>
    <lineage>
        <taxon>Bacteria</taxon>
        <taxon>Pseudomonadati</taxon>
        <taxon>Pseudomonadota</taxon>
        <taxon>Alphaproteobacteria</taxon>
        <taxon>Sneathiellales</taxon>
        <taxon>Sneathiellaceae</taxon>
        <taxon>Sneathiella</taxon>
    </lineage>
</organism>
<dbReference type="InterPro" id="IPR007387">
    <property type="entry name" value="TRAP_DctQ"/>
</dbReference>
<feature type="transmembrane region" description="Helical" evidence="9">
    <location>
        <begin position="104"/>
        <end position="127"/>
    </location>
</feature>
<feature type="transmembrane region" description="Helical" evidence="9">
    <location>
        <begin position="64"/>
        <end position="83"/>
    </location>
</feature>
<dbReference type="RefSeq" id="WP_251933636.1">
    <property type="nucleotide sequence ID" value="NZ_CP098747.1"/>
</dbReference>
<evidence type="ECO:0000259" key="10">
    <source>
        <dbReference type="Pfam" id="PF04290"/>
    </source>
</evidence>
<keyword evidence="4 9" id="KW-0997">Cell inner membrane</keyword>
<feature type="transmembrane region" description="Helical" evidence="9">
    <location>
        <begin position="31"/>
        <end position="52"/>
    </location>
</feature>
<comment type="subunit">
    <text evidence="9">The complex comprises the extracytoplasmic solute receptor protein and the two transmembrane proteins.</text>
</comment>
<comment type="similarity">
    <text evidence="8 9">Belongs to the TRAP transporter small permease family.</text>
</comment>
<evidence type="ECO:0000256" key="6">
    <source>
        <dbReference type="ARBA" id="ARBA00022989"/>
    </source>
</evidence>
<gene>
    <name evidence="11" type="ORF">NBZ79_16480</name>
</gene>
<keyword evidence="3" id="KW-1003">Cell membrane</keyword>
<comment type="subcellular location">
    <subcellularLocation>
        <location evidence="1 9">Cell inner membrane</location>
        <topology evidence="1 9">Multi-pass membrane protein</topology>
    </subcellularLocation>
</comment>
<evidence type="ECO:0000256" key="8">
    <source>
        <dbReference type="ARBA" id="ARBA00038436"/>
    </source>
</evidence>
<evidence type="ECO:0000313" key="11">
    <source>
        <dbReference type="EMBL" id="USG60756.1"/>
    </source>
</evidence>
<dbReference type="Pfam" id="PF04290">
    <property type="entry name" value="DctQ"/>
    <property type="match status" value="1"/>
</dbReference>
<dbReference type="PANTHER" id="PTHR35011">
    <property type="entry name" value="2,3-DIKETO-L-GULONATE TRAP TRANSPORTER SMALL PERMEASE PROTEIN YIAM"/>
    <property type="match status" value="1"/>
</dbReference>
<evidence type="ECO:0000256" key="5">
    <source>
        <dbReference type="ARBA" id="ARBA00022692"/>
    </source>
</evidence>
<evidence type="ECO:0000256" key="2">
    <source>
        <dbReference type="ARBA" id="ARBA00022448"/>
    </source>
</evidence>
<feature type="transmembrane region" description="Helical" evidence="9">
    <location>
        <begin position="147"/>
        <end position="167"/>
    </location>
</feature>
<dbReference type="EMBL" id="CP098747">
    <property type="protein sequence ID" value="USG60756.1"/>
    <property type="molecule type" value="Genomic_DNA"/>
</dbReference>
<name>A0ABY4W0P7_9PROT</name>
<dbReference type="InterPro" id="IPR055348">
    <property type="entry name" value="DctQ"/>
</dbReference>